<feature type="compositionally biased region" description="Basic and acidic residues" evidence="1">
    <location>
        <begin position="89"/>
        <end position="101"/>
    </location>
</feature>
<reference evidence="3 4" key="1">
    <citation type="submission" date="2018-02" db="EMBL/GenBank/DDBJ databases">
        <title>Jeotgalibacillus proteolyticum sp. nov. a protease producing bacterium isolated from ocean sediments of Laizhou Bay.</title>
        <authorList>
            <person name="Li Y."/>
        </authorList>
    </citation>
    <scope>NUCLEOTIDE SEQUENCE [LARGE SCALE GENOMIC DNA]</scope>
    <source>
        <strain evidence="3 4">22-7</strain>
    </source>
</reference>
<dbReference type="RefSeq" id="WP_104057738.1">
    <property type="nucleotide sequence ID" value="NZ_PREZ01000003.1"/>
</dbReference>
<feature type="signal peptide" evidence="2">
    <location>
        <begin position="1"/>
        <end position="21"/>
    </location>
</feature>
<accession>A0A2S5GDC0</accession>
<evidence type="ECO:0000256" key="2">
    <source>
        <dbReference type="SAM" id="SignalP"/>
    </source>
</evidence>
<keyword evidence="2" id="KW-0732">Signal</keyword>
<sequence>MKMSTKSIVAGSILSAGAAAAVAGYQIKKKKGKAEDMEFLEVTDMRNSKKVDIQESPDAEDVKEAQGLTKLDEAFRDEWQANGFPQTHAEQRELEKEEQNS</sequence>
<evidence type="ECO:0000313" key="4">
    <source>
        <dbReference type="Proteomes" id="UP000239047"/>
    </source>
</evidence>
<organism evidence="3 4">
    <name type="scientific">Jeotgalibacillus proteolyticus</name>
    <dbReference type="NCBI Taxonomy" id="2082395"/>
    <lineage>
        <taxon>Bacteria</taxon>
        <taxon>Bacillati</taxon>
        <taxon>Bacillota</taxon>
        <taxon>Bacilli</taxon>
        <taxon>Bacillales</taxon>
        <taxon>Caryophanaceae</taxon>
        <taxon>Jeotgalibacillus</taxon>
    </lineage>
</organism>
<dbReference type="OrthoDB" id="2429124at2"/>
<dbReference type="EMBL" id="PREZ01000003">
    <property type="protein sequence ID" value="PPA70989.1"/>
    <property type="molecule type" value="Genomic_DNA"/>
</dbReference>
<feature type="chain" id="PRO_5015733536" evidence="2">
    <location>
        <begin position="22"/>
        <end position="101"/>
    </location>
</feature>
<evidence type="ECO:0000313" key="3">
    <source>
        <dbReference type="EMBL" id="PPA70989.1"/>
    </source>
</evidence>
<protein>
    <submittedName>
        <fullName evidence="3">Uncharacterized protein</fullName>
    </submittedName>
</protein>
<gene>
    <name evidence="3" type="ORF">C4B60_09415</name>
</gene>
<evidence type="ECO:0000256" key="1">
    <source>
        <dbReference type="SAM" id="MobiDB-lite"/>
    </source>
</evidence>
<keyword evidence="4" id="KW-1185">Reference proteome</keyword>
<feature type="region of interest" description="Disordered" evidence="1">
    <location>
        <begin position="78"/>
        <end position="101"/>
    </location>
</feature>
<comment type="caution">
    <text evidence="3">The sequence shown here is derived from an EMBL/GenBank/DDBJ whole genome shotgun (WGS) entry which is preliminary data.</text>
</comment>
<dbReference type="Proteomes" id="UP000239047">
    <property type="component" value="Unassembled WGS sequence"/>
</dbReference>
<proteinExistence type="predicted"/>
<dbReference type="AlphaFoldDB" id="A0A2S5GDC0"/>
<name>A0A2S5GDC0_9BACL</name>